<protein>
    <recommendedName>
        <fullName evidence="10">ABC transmembrane type-1 domain-containing protein</fullName>
    </recommendedName>
</protein>
<keyword evidence="2 9" id="KW-0813">Transport</keyword>
<keyword evidence="6" id="KW-0653">Protein transport</keyword>
<comment type="subcellular location">
    <subcellularLocation>
        <location evidence="1 9">Cell membrane</location>
        <topology evidence="1 9">Multi-pass membrane protein</topology>
    </subcellularLocation>
</comment>
<evidence type="ECO:0000256" key="6">
    <source>
        <dbReference type="ARBA" id="ARBA00022927"/>
    </source>
</evidence>
<evidence type="ECO:0000256" key="1">
    <source>
        <dbReference type="ARBA" id="ARBA00004651"/>
    </source>
</evidence>
<dbReference type="PANTHER" id="PTHR43386:SF1">
    <property type="entry name" value="D,D-DIPEPTIDE TRANSPORT SYSTEM PERMEASE PROTEIN DDPC-RELATED"/>
    <property type="match status" value="1"/>
</dbReference>
<dbReference type="PROSITE" id="PS50928">
    <property type="entry name" value="ABC_TM1"/>
    <property type="match status" value="1"/>
</dbReference>
<evidence type="ECO:0000256" key="3">
    <source>
        <dbReference type="ARBA" id="ARBA00022475"/>
    </source>
</evidence>
<evidence type="ECO:0000256" key="9">
    <source>
        <dbReference type="RuleBase" id="RU363032"/>
    </source>
</evidence>
<evidence type="ECO:0000313" key="11">
    <source>
        <dbReference type="EMBL" id="KFI24716.1"/>
    </source>
</evidence>
<keyword evidence="4 9" id="KW-0812">Transmembrane</keyword>
<keyword evidence="12" id="KW-1185">Reference proteome</keyword>
<gene>
    <name evidence="11" type="ORF">CG50_08325</name>
</gene>
<dbReference type="eggNOG" id="COG1173">
    <property type="taxonomic scope" value="Bacteria"/>
</dbReference>
<dbReference type="GO" id="GO:0015031">
    <property type="term" value="P:protein transport"/>
    <property type="evidence" value="ECO:0007669"/>
    <property type="project" value="UniProtKB-KW"/>
</dbReference>
<dbReference type="GO" id="GO:0071916">
    <property type="term" value="F:dipeptide transmembrane transporter activity"/>
    <property type="evidence" value="ECO:0007669"/>
    <property type="project" value="TreeGrafter"/>
</dbReference>
<dbReference type="PANTHER" id="PTHR43386">
    <property type="entry name" value="OLIGOPEPTIDE TRANSPORT SYSTEM PERMEASE PROTEIN APPC"/>
    <property type="match status" value="1"/>
</dbReference>
<evidence type="ECO:0000313" key="12">
    <source>
        <dbReference type="Proteomes" id="UP000028824"/>
    </source>
</evidence>
<dbReference type="Pfam" id="PF00528">
    <property type="entry name" value="BPD_transp_1"/>
    <property type="match status" value="1"/>
</dbReference>
<evidence type="ECO:0000259" key="10">
    <source>
        <dbReference type="PROSITE" id="PS50928"/>
    </source>
</evidence>
<dbReference type="InterPro" id="IPR050366">
    <property type="entry name" value="BP-dependent_transpt_permease"/>
</dbReference>
<dbReference type="AlphaFoldDB" id="A0A086XRR6"/>
<dbReference type="SUPFAM" id="SSF161098">
    <property type="entry name" value="MetI-like"/>
    <property type="match status" value="1"/>
</dbReference>
<keyword evidence="8 9" id="KW-0472">Membrane</keyword>
<organism evidence="11 12">
    <name type="scientific">Paenirhodobacter enshiensis</name>
    <dbReference type="NCBI Taxonomy" id="1105367"/>
    <lineage>
        <taxon>Bacteria</taxon>
        <taxon>Pseudomonadati</taxon>
        <taxon>Pseudomonadota</taxon>
        <taxon>Alphaproteobacteria</taxon>
        <taxon>Rhodobacterales</taxon>
        <taxon>Rhodobacter group</taxon>
        <taxon>Paenirhodobacter</taxon>
    </lineage>
</organism>
<keyword evidence="5" id="KW-0571">Peptide transport</keyword>
<name>A0A086XRR6_9RHOB</name>
<sequence>AGNMRLMFRTILPNCLAPLIVQATLSFSSAVLDAAALGFLGMGAQPPASEWGTMLAESREFILRAWWVVTFPGLAILISVLAINLMGDGLRDALDPKLKKG</sequence>
<dbReference type="CDD" id="cd06261">
    <property type="entry name" value="TM_PBP2"/>
    <property type="match status" value="1"/>
</dbReference>
<dbReference type="InterPro" id="IPR035906">
    <property type="entry name" value="MetI-like_sf"/>
</dbReference>
<evidence type="ECO:0000256" key="4">
    <source>
        <dbReference type="ARBA" id="ARBA00022692"/>
    </source>
</evidence>
<reference evidence="11 12" key="1">
    <citation type="submission" date="2014-03" db="EMBL/GenBank/DDBJ databases">
        <title>Genome of Paenirhodobacter enshiensis DW2-9.</title>
        <authorList>
            <person name="Wang D."/>
            <person name="Wang G."/>
        </authorList>
    </citation>
    <scope>NUCLEOTIDE SEQUENCE [LARGE SCALE GENOMIC DNA]</scope>
    <source>
        <strain evidence="11 12">DW2-9</strain>
    </source>
</reference>
<dbReference type="Proteomes" id="UP000028824">
    <property type="component" value="Unassembled WGS sequence"/>
</dbReference>
<dbReference type="GO" id="GO:0005886">
    <property type="term" value="C:plasma membrane"/>
    <property type="evidence" value="ECO:0007669"/>
    <property type="project" value="UniProtKB-SubCell"/>
</dbReference>
<accession>A0A086XRR6</accession>
<dbReference type="EMBL" id="JFZB01000037">
    <property type="protein sequence ID" value="KFI24716.1"/>
    <property type="molecule type" value="Genomic_DNA"/>
</dbReference>
<dbReference type="InterPro" id="IPR000515">
    <property type="entry name" value="MetI-like"/>
</dbReference>
<comment type="caution">
    <text evidence="11">The sequence shown here is derived from an EMBL/GenBank/DDBJ whole genome shotgun (WGS) entry which is preliminary data.</text>
</comment>
<evidence type="ECO:0000256" key="8">
    <source>
        <dbReference type="ARBA" id="ARBA00023136"/>
    </source>
</evidence>
<evidence type="ECO:0000256" key="2">
    <source>
        <dbReference type="ARBA" id="ARBA00022448"/>
    </source>
</evidence>
<feature type="transmembrane region" description="Helical" evidence="9">
    <location>
        <begin position="65"/>
        <end position="87"/>
    </location>
</feature>
<dbReference type="Gene3D" id="1.10.3720.10">
    <property type="entry name" value="MetI-like"/>
    <property type="match status" value="1"/>
</dbReference>
<proteinExistence type="inferred from homology"/>
<feature type="non-terminal residue" evidence="11">
    <location>
        <position position="1"/>
    </location>
</feature>
<feature type="domain" description="ABC transmembrane type-1" evidence="10">
    <location>
        <begin position="1"/>
        <end position="87"/>
    </location>
</feature>
<keyword evidence="3" id="KW-1003">Cell membrane</keyword>
<comment type="caution">
    <text evidence="9">Lacks conserved residue(s) required for the propagation of feature annotation.</text>
</comment>
<dbReference type="RefSeq" id="WP_152559534.1">
    <property type="nucleotide sequence ID" value="NZ_JFZB01000037.1"/>
</dbReference>
<dbReference type="OrthoDB" id="9766870at2"/>
<keyword evidence="7 9" id="KW-1133">Transmembrane helix</keyword>
<comment type="similarity">
    <text evidence="9">Belongs to the binding-protein-dependent transport system permease family.</text>
</comment>
<evidence type="ECO:0000256" key="5">
    <source>
        <dbReference type="ARBA" id="ARBA00022856"/>
    </source>
</evidence>
<evidence type="ECO:0000256" key="7">
    <source>
        <dbReference type="ARBA" id="ARBA00022989"/>
    </source>
</evidence>